<dbReference type="InterPro" id="IPR020583">
    <property type="entry name" value="Inositol_monoP_metal-BS"/>
</dbReference>
<evidence type="ECO:0000313" key="7">
    <source>
        <dbReference type="Proteomes" id="UP000198926"/>
    </source>
</evidence>
<organism evidence="6 7">
    <name type="scientific">Yoonia litorea</name>
    <dbReference type="NCBI Taxonomy" id="1123755"/>
    <lineage>
        <taxon>Bacteria</taxon>
        <taxon>Pseudomonadati</taxon>
        <taxon>Pseudomonadota</taxon>
        <taxon>Alphaproteobacteria</taxon>
        <taxon>Rhodobacterales</taxon>
        <taxon>Paracoccaceae</taxon>
        <taxon>Yoonia</taxon>
    </lineage>
</organism>
<keyword evidence="2 5" id="KW-0479">Metal-binding</keyword>
<dbReference type="PROSITE" id="PS00630">
    <property type="entry name" value="IMP_2"/>
    <property type="match status" value="1"/>
</dbReference>
<dbReference type="Gene3D" id="3.40.190.80">
    <property type="match status" value="1"/>
</dbReference>
<proteinExistence type="inferred from homology"/>
<dbReference type="InterPro" id="IPR000760">
    <property type="entry name" value="Inositol_monophosphatase-like"/>
</dbReference>
<feature type="binding site" evidence="5">
    <location>
        <position position="207"/>
    </location>
    <ligand>
        <name>Mg(2+)</name>
        <dbReference type="ChEBI" id="CHEBI:18420"/>
        <label>1</label>
        <note>catalytic</note>
    </ligand>
</feature>
<dbReference type="RefSeq" id="WP_090208936.1">
    <property type="nucleotide sequence ID" value="NZ_FOZM01000002.1"/>
</dbReference>
<dbReference type="GO" id="GO:0007165">
    <property type="term" value="P:signal transduction"/>
    <property type="evidence" value="ECO:0007669"/>
    <property type="project" value="TreeGrafter"/>
</dbReference>
<dbReference type="Proteomes" id="UP000198926">
    <property type="component" value="Unassembled WGS sequence"/>
</dbReference>
<comment type="cofactor">
    <cofactor evidence="5">
        <name>Mg(2+)</name>
        <dbReference type="ChEBI" id="CHEBI:18420"/>
    </cofactor>
</comment>
<evidence type="ECO:0000256" key="2">
    <source>
        <dbReference type="ARBA" id="ARBA00022723"/>
    </source>
</evidence>
<keyword evidence="4 5" id="KW-0460">Magnesium</keyword>
<dbReference type="PROSITE" id="PS00629">
    <property type="entry name" value="IMP_1"/>
    <property type="match status" value="1"/>
</dbReference>
<reference evidence="6 7" key="1">
    <citation type="submission" date="2016-10" db="EMBL/GenBank/DDBJ databases">
        <authorList>
            <person name="de Groot N.N."/>
        </authorList>
    </citation>
    <scope>NUCLEOTIDE SEQUENCE [LARGE SCALE GENOMIC DNA]</scope>
    <source>
        <strain evidence="6 7">DSM 29433</strain>
    </source>
</reference>
<evidence type="ECO:0000256" key="4">
    <source>
        <dbReference type="ARBA" id="ARBA00022842"/>
    </source>
</evidence>
<dbReference type="PANTHER" id="PTHR20854:SF4">
    <property type="entry name" value="INOSITOL-1-MONOPHOSPHATASE-RELATED"/>
    <property type="match status" value="1"/>
</dbReference>
<sequence>MPESDVALLAAAAREAGQIAKSYFQRDPDVTDKPDGAGPVTVADLAVNRMLEAELRAARPDYGWLSEESEDTAVRLEQQRLFIIDPIDGTRAFINGTKDWAHSLAVVENGRPIAAAVYLPMRDLMFTAQLGQGAEVNGFAIEIAGLDAISSATLLGAKPNFDARFWVGGTPPPVKRAFRSSLAYRLCLVAEGRFDGMITLRPSWEWDIAAGALIAAEAGATVSDQFGAELRFNNRHPQVPGVIVGAQSLHSELISRLETGQTKS</sequence>
<dbReference type="Pfam" id="PF00459">
    <property type="entry name" value="Inositol_P"/>
    <property type="match status" value="1"/>
</dbReference>
<feature type="binding site" evidence="5">
    <location>
        <position position="85"/>
    </location>
    <ligand>
        <name>Mg(2+)</name>
        <dbReference type="ChEBI" id="CHEBI:18420"/>
        <label>1</label>
        <note>catalytic</note>
    </ligand>
</feature>
<dbReference type="CDD" id="cd01638">
    <property type="entry name" value="CysQ"/>
    <property type="match status" value="1"/>
</dbReference>
<dbReference type="PRINTS" id="PR00377">
    <property type="entry name" value="IMPHPHTASES"/>
</dbReference>
<evidence type="ECO:0000256" key="3">
    <source>
        <dbReference type="ARBA" id="ARBA00022801"/>
    </source>
</evidence>
<dbReference type="GO" id="GO:0046854">
    <property type="term" value="P:phosphatidylinositol phosphate biosynthetic process"/>
    <property type="evidence" value="ECO:0007669"/>
    <property type="project" value="InterPro"/>
</dbReference>
<evidence type="ECO:0000256" key="1">
    <source>
        <dbReference type="ARBA" id="ARBA00009759"/>
    </source>
</evidence>
<keyword evidence="3" id="KW-0378">Hydrolase</keyword>
<name>A0A1I6MWV7_9RHOB</name>
<dbReference type="InterPro" id="IPR020550">
    <property type="entry name" value="Inositol_monophosphatase_CS"/>
</dbReference>
<feature type="binding site" evidence="5">
    <location>
        <position position="88"/>
    </location>
    <ligand>
        <name>Mg(2+)</name>
        <dbReference type="ChEBI" id="CHEBI:18420"/>
        <label>1</label>
        <note>catalytic</note>
    </ligand>
</feature>
<protein>
    <submittedName>
        <fullName evidence="6">Myo-inositol-1(Or 4)-monophosphatase</fullName>
    </submittedName>
</protein>
<keyword evidence="7" id="KW-1185">Reference proteome</keyword>
<dbReference type="GO" id="GO:0006020">
    <property type="term" value="P:inositol metabolic process"/>
    <property type="evidence" value="ECO:0007669"/>
    <property type="project" value="TreeGrafter"/>
</dbReference>
<comment type="similarity">
    <text evidence="1">Belongs to the inositol monophosphatase superfamily.</text>
</comment>
<feature type="binding site" evidence="5">
    <location>
        <position position="67"/>
    </location>
    <ligand>
        <name>Mg(2+)</name>
        <dbReference type="ChEBI" id="CHEBI:18420"/>
        <label>1</label>
        <note>catalytic</note>
    </ligand>
</feature>
<dbReference type="AlphaFoldDB" id="A0A1I6MWV7"/>
<dbReference type="Gene3D" id="3.30.540.10">
    <property type="entry name" value="Fructose-1,6-Bisphosphatase, subunit A, domain 1"/>
    <property type="match status" value="1"/>
</dbReference>
<dbReference type="SUPFAM" id="SSF56655">
    <property type="entry name" value="Carbohydrate phosphatase"/>
    <property type="match status" value="1"/>
</dbReference>
<evidence type="ECO:0000313" key="6">
    <source>
        <dbReference type="EMBL" id="SFS20149.1"/>
    </source>
</evidence>
<gene>
    <name evidence="6" type="ORF">SAMN05444714_2497</name>
</gene>
<dbReference type="OrthoDB" id="9785695at2"/>
<dbReference type="PANTHER" id="PTHR20854">
    <property type="entry name" value="INOSITOL MONOPHOSPHATASE"/>
    <property type="match status" value="1"/>
</dbReference>
<evidence type="ECO:0000256" key="5">
    <source>
        <dbReference type="PIRSR" id="PIRSR600760-2"/>
    </source>
</evidence>
<dbReference type="GO" id="GO:0046872">
    <property type="term" value="F:metal ion binding"/>
    <property type="evidence" value="ECO:0007669"/>
    <property type="project" value="UniProtKB-KW"/>
</dbReference>
<accession>A0A1I6MWV7</accession>
<feature type="binding site" evidence="5">
    <location>
        <position position="87"/>
    </location>
    <ligand>
        <name>Mg(2+)</name>
        <dbReference type="ChEBI" id="CHEBI:18420"/>
        <label>1</label>
        <note>catalytic</note>
    </ligand>
</feature>
<dbReference type="GO" id="GO:0008934">
    <property type="term" value="F:inositol monophosphate 1-phosphatase activity"/>
    <property type="evidence" value="ECO:0007669"/>
    <property type="project" value="TreeGrafter"/>
</dbReference>
<dbReference type="STRING" id="1123755.SAMN05444714_2497"/>
<dbReference type="EMBL" id="FOZM01000002">
    <property type="protein sequence ID" value="SFS20149.1"/>
    <property type="molecule type" value="Genomic_DNA"/>
</dbReference>